<feature type="compositionally biased region" description="Low complexity" evidence="1">
    <location>
        <begin position="54"/>
        <end position="66"/>
    </location>
</feature>
<name>A0ABD1L4B3_9FABA</name>
<dbReference type="InterPro" id="IPR013087">
    <property type="entry name" value="Znf_C2H2_type"/>
</dbReference>
<dbReference type="SMART" id="SM00451">
    <property type="entry name" value="ZnF_U1"/>
    <property type="match status" value="3"/>
</dbReference>
<reference evidence="4 5" key="1">
    <citation type="submission" date="2024-08" db="EMBL/GenBank/DDBJ databases">
        <title>Insights into the chromosomal genome structure of Flemingia macrophylla.</title>
        <authorList>
            <person name="Ding Y."/>
            <person name="Zhao Y."/>
            <person name="Bi W."/>
            <person name="Wu M."/>
            <person name="Zhao G."/>
            <person name="Gong Y."/>
            <person name="Li W."/>
            <person name="Zhang P."/>
        </authorList>
    </citation>
    <scope>NUCLEOTIDE SEQUENCE [LARGE SCALE GENOMIC DNA]</scope>
    <source>
        <strain evidence="4">DYQJB</strain>
        <tissue evidence="4">Leaf</tissue>
    </source>
</reference>
<accession>A0ABD1L4B3</accession>
<feature type="region of interest" description="Disordered" evidence="1">
    <location>
        <begin position="33"/>
        <end position="90"/>
    </location>
</feature>
<evidence type="ECO:0000313" key="5">
    <source>
        <dbReference type="Proteomes" id="UP001603857"/>
    </source>
</evidence>
<evidence type="ECO:0008006" key="6">
    <source>
        <dbReference type="Google" id="ProtNLM"/>
    </source>
</evidence>
<feature type="region of interest" description="Disordered" evidence="1">
    <location>
        <begin position="111"/>
        <end position="135"/>
    </location>
</feature>
<dbReference type="InterPro" id="IPR003604">
    <property type="entry name" value="Matrin/U1-like-C_Znf_C2H2"/>
</dbReference>
<protein>
    <recommendedName>
        <fullName evidence="6">C2H2-type domain-containing protein</fullName>
    </recommendedName>
</protein>
<evidence type="ECO:0000259" key="2">
    <source>
        <dbReference type="SMART" id="SM00355"/>
    </source>
</evidence>
<dbReference type="SMART" id="SM00355">
    <property type="entry name" value="ZnF_C2H2"/>
    <property type="match status" value="3"/>
</dbReference>
<organism evidence="4 5">
    <name type="scientific">Flemingia macrophylla</name>
    <dbReference type="NCBI Taxonomy" id="520843"/>
    <lineage>
        <taxon>Eukaryota</taxon>
        <taxon>Viridiplantae</taxon>
        <taxon>Streptophyta</taxon>
        <taxon>Embryophyta</taxon>
        <taxon>Tracheophyta</taxon>
        <taxon>Spermatophyta</taxon>
        <taxon>Magnoliopsida</taxon>
        <taxon>eudicotyledons</taxon>
        <taxon>Gunneridae</taxon>
        <taxon>Pentapetalae</taxon>
        <taxon>rosids</taxon>
        <taxon>fabids</taxon>
        <taxon>Fabales</taxon>
        <taxon>Fabaceae</taxon>
        <taxon>Papilionoideae</taxon>
        <taxon>50 kb inversion clade</taxon>
        <taxon>NPAAA clade</taxon>
        <taxon>indigoferoid/millettioid clade</taxon>
        <taxon>Phaseoleae</taxon>
        <taxon>Flemingia</taxon>
    </lineage>
</organism>
<feature type="compositionally biased region" description="Basic and acidic residues" evidence="1">
    <location>
        <begin position="68"/>
        <end position="82"/>
    </location>
</feature>
<proteinExistence type="predicted"/>
<evidence type="ECO:0000259" key="3">
    <source>
        <dbReference type="SMART" id="SM00451"/>
    </source>
</evidence>
<dbReference type="EMBL" id="JBGMDY010000011">
    <property type="protein sequence ID" value="KAL2318360.1"/>
    <property type="molecule type" value="Genomic_DNA"/>
</dbReference>
<feature type="compositionally biased region" description="Low complexity" evidence="1">
    <location>
        <begin position="111"/>
        <end position="123"/>
    </location>
</feature>
<dbReference type="Proteomes" id="UP001603857">
    <property type="component" value="Unassembled WGS sequence"/>
</dbReference>
<dbReference type="PANTHER" id="PTHR47487">
    <property type="entry name" value="OS06G0651300 PROTEIN-RELATED"/>
    <property type="match status" value="1"/>
</dbReference>
<feature type="domain" description="U1-type" evidence="3">
    <location>
        <begin position="196"/>
        <end position="230"/>
    </location>
</feature>
<dbReference type="AlphaFoldDB" id="A0ABD1L4B3"/>
<feature type="domain" description="C2H2-type" evidence="2">
    <location>
        <begin position="244"/>
        <end position="268"/>
    </location>
</feature>
<feature type="domain" description="C2H2-type" evidence="2">
    <location>
        <begin position="199"/>
        <end position="223"/>
    </location>
</feature>
<sequence>MAGSNRKEKNTIPVELAIQREMEYRRIVASFQLSPKTDPNFAEEELKSSPDASYPPSSRNSPSLSGSKRKEPPTRITSHQDLKPQQPFHESFNHKGVWDINLNDSYHQCHPKSCPSPSSSKFSLETKGKKESPTRSVHLPNLQHHQQPFHGSLNHKFNRDDLFCKICQIFCSSAFNLKQHFNGQKHNRKLQMGKSNRMQWCEVCSVTCMDEDLLKLHLQGQRHKTKLKMLEISKEGGEAPNRPKWCEQCKLWCSDEFAFKQHLEGKKHIFTLHTMEKINK</sequence>
<feature type="domain" description="C2H2-type" evidence="2">
    <location>
        <begin position="162"/>
        <end position="186"/>
    </location>
</feature>
<gene>
    <name evidence="4" type="ORF">Fmac_032236</name>
</gene>
<comment type="caution">
    <text evidence="4">The sequence shown here is derived from an EMBL/GenBank/DDBJ whole genome shotgun (WGS) entry which is preliminary data.</text>
</comment>
<dbReference type="Gene3D" id="3.30.160.60">
    <property type="entry name" value="Classic Zinc Finger"/>
    <property type="match status" value="3"/>
</dbReference>
<feature type="domain" description="U1-type" evidence="3">
    <location>
        <begin position="241"/>
        <end position="275"/>
    </location>
</feature>
<feature type="compositionally biased region" description="Basic and acidic residues" evidence="1">
    <location>
        <begin position="124"/>
        <end position="133"/>
    </location>
</feature>
<evidence type="ECO:0000256" key="1">
    <source>
        <dbReference type="SAM" id="MobiDB-lite"/>
    </source>
</evidence>
<feature type="domain" description="U1-type" evidence="3">
    <location>
        <begin position="159"/>
        <end position="193"/>
    </location>
</feature>
<keyword evidence="5" id="KW-1185">Reference proteome</keyword>
<dbReference type="SUPFAM" id="SSF57667">
    <property type="entry name" value="beta-beta-alpha zinc fingers"/>
    <property type="match status" value="3"/>
</dbReference>
<dbReference type="InterPro" id="IPR036236">
    <property type="entry name" value="Znf_C2H2_sf"/>
</dbReference>
<dbReference type="Pfam" id="PF12874">
    <property type="entry name" value="zf-met"/>
    <property type="match status" value="3"/>
</dbReference>
<evidence type="ECO:0000313" key="4">
    <source>
        <dbReference type="EMBL" id="KAL2318360.1"/>
    </source>
</evidence>
<dbReference type="PANTHER" id="PTHR47487:SF8">
    <property type="entry name" value="OS08G0270900 PROTEIN"/>
    <property type="match status" value="1"/>
</dbReference>